<reference evidence="2 3" key="1">
    <citation type="submission" date="2019-06" db="EMBL/GenBank/DDBJ databases">
        <title>Genome Sequence of the Brown Rot Fungal Pathogen Monilinia fructicola.</title>
        <authorList>
            <person name="De Miccolis Angelini R.M."/>
            <person name="Landi L."/>
            <person name="Abate D."/>
            <person name="Pollastro S."/>
            <person name="Romanazzi G."/>
            <person name="Faretra F."/>
        </authorList>
    </citation>
    <scope>NUCLEOTIDE SEQUENCE [LARGE SCALE GENOMIC DNA]</scope>
    <source>
        <strain evidence="2 3">Mfrc123</strain>
    </source>
</reference>
<organism evidence="2 3">
    <name type="scientific">Monilinia fructicola</name>
    <name type="common">Brown rot fungus</name>
    <name type="synonym">Ciboria fructicola</name>
    <dbReference type="NCBI Taxonomy" id="38448"/>
    <lineage>
        <taxon>Eukaryota</taxon>
        <taxon>Fungi</taxon>
        <taxon>Dikarya</taxon>
        <taxon>Ascomycota</taxon>
        <taxon>Pezizomycotina</taxon>
        <taxon>Leotiomycetes</taxon>
        <taxon>Helotiales</taxon>
        <taxon>Sclerotiniaceae</taxon>
        <taxon>Monilinia</taxon>
    </lineage>
</organism>
<feature type="region of interest" description="Disordered" evidence="1">
    <location>
        <begin position="135"/>
        <end position="166"/>
    </location>
</feature>
<dbReference type="PANTHER" id="PTHR34213">
    <property type="entry name" value="NUCLEAR TRANSPORT FACTOR 2 (NTF2) FAMILY PROTEIN"/>
    <property type="match status" value="1"/>
</dbReference>
<proteinExistence type="predicted"/>
<evidence type="ECO:0000313" key="3">
    <source>
        <dbReference type="Proteomes" id="UP000322873"/>
    </source>
</evidence>
<keyword evidence="3" id="KW-1185">Reference proteome</keyword>
<evidence type="ECO:0000256" key="1">
    <source>
        <dbReference type="SAM" id="MobiDB-lite"/>
    </source>
</evidence>
<dbReference type="AlphaFoldDB" id="A0A5M9JHM9"/>
<dbReference type="VEuPathDB" id="FungiDB:MFRU_007g03300"/>
<dbReference type="PANTHER" id="PTHR34213:SF2">
    <property type="entry name" value="NUCLEAR TRANSPORT FACTOR 2 (NTF2) FAMILY PROTEIN"/>
    <property type="match status" value="1"/>
</dbReference>
<accession>A0A5M9JHM9</accession>
<protein>
    <recommendedName>
        <fullName evidence="4">SnoaL-like domain-containing protein</fullName>
    </recommendedName>
</protein>
<dbReference type="InterPro" id="IPR032710">
    <property type="entry name" value="NTF2-like_dom_sf"/>
</dbReference>
<sequence>MIHGECNTHDMIDRDDSIALFQVTIDFTITFRISGIYSLVLGWWFCCSVHIRSTLESFSHSVDHYYISLHSCPEALQGSLHVEIIFRILHMRSSTSNLGRLIRHEIAPLASIYAPSVVRSRAGFRPLSQTLDKPLSTSATMSTGIPRTAADSITETGGSGTAEGASAGPSFAELGIENTQIRTAAGVRLSENQKVVVGSVLDLFAGRPSLPKLSLWSDAATFSDPITKAEGRKQFAAQWYGLQAAFSSIERLGHEVTSAGNPVVLGLKTKYVVKGLEKEQVIESRVSIWTEGERDLKIVKVEDAWNGDVPSEGAFAKALRNLNSVVVPAFVSVPKNDKEDAEKGNQ</sequence>
<gene>
    <name evidence="2" type="ORF">EYC84_010333</name>
</gene>
<dbReference type="SUPFAM" id="SSF54427">
    <property type="entry name" value="NTF2-like"/>
    <property type="match status" value="1"/>
</dbReference>
<name>A0A5M9JHM9_MONFR</name>
<evidence type="ECO:0000313" key="2">
    <source>
        <dbReference type="EMBL" id="KAA8567302.1"/>
    </source>
</evidence>
<dbReference type="Proteomes" id="UP000322873">
    <property type="component" value="Unassembled WGS sequence"/>
</dbReference>
<evidence type="ECO:0008006" key="4">
    <source>
        <dbReference type="Google" id="ProtNLM"/>
    </source>
</evidence>
<dbReference type="Gene3D" id="3.10.450.50">
    <property type="match status" value="1"/>
</dbReference>
<dbReference type="EMBL" id="VICG01000011">
    <property type="protein sequence ID" value="KAA8567302.1"/>
    <property type="molecule type" value="Genomic_DNA"/>
</dbReference>
<comment type="caution">
    <text evidence="2">The sequence shown here is derived from an EMBL/GenBank/DDBJ whole genome shotgun (WGS) entry which is preliminary data.</text>
</comment>
<feature type="compositionally biased region" description="Polar residues" evidence="1">
    <location>
        <begin position="135"/>
        <end position="145"/>
    </location>
</feature>